<sequence>MESIQVLLKAKVFTISTNGHLPTPSHHEGTSDPTRMKGLARQFQGIVRDVEELKKGKRSATVEQRVRDNIGGVSSPHHQRAYENAPPYRYYDMSAQSSYLFHESGYQGRQAM</sequence>
<reference evidence="2" key="1">
    <citation type="journal article" date="2023" name="Nat. Plants">
        <title>Single-cell RNA sequencing provides a high-resolution roadmap for understanding the multicellular compartmentation of specialized metabolism.</title>
        <authorList>
            <person name="Sun S."/>
            <person name="Shen X."/>
            <person name="Li Y."/>
            <person name="Li Y."/>
            <person name="Wang S."/>
            <person name="Li R."/>
            <person name="Zhang H."/>
            <person name="Shen G."/>
            <person name="Guo B."/>
            <person name="Wei J."/>
            <person name="Xu J."/>
            <person name="St-Pierre B."/>
            <person name="Chen S."/>
            <person name="Sun C."/>
        </authorList>
    </citation>
    <scope>NUCLEOTIDE SEQUENCE [LARGE SCALE GENOMIC DNA]</scope>
</reference>
<evidence type="ECO:0000313" key="2">
    <source>
        <dbReference type="Proteomes" id="UP001060085"/>
    </source>
</evidence>
<keyword evidence="2" id="KW-1185">Reference proteome</keyword>
<dbReference type="Proteomes" id="UP001060085">
    <property type="component" value="Linkage Group LG02"/>
</dbReference>
<comment type="caution">
    <text evidence="1">The sequence shown here is derived from an EMBL/GenBank/DDBJ whole genome shotgun (WGS) entry which is preliminary data.</text>
</comment>
<evidence type="ECO:0000313" key="1">
    <source>
        <dbReference type="EMBL" id="KAI5676550.1"/>
    </source>
</evidence>
<dbReference type="EMBL" id="CM044702">
    <property type="protein sequence ID" value="KAI5676550.1"/>
    <property type="molecule type" value="Genomic_DNA"/>
</dbReference>
<name>A0ACC0BV40_CATRO</name>
<organism evidence="1 2">
    <name type="scientific">Catharanthus roseus</name>
    <name type="common">Madagascar periwinkle</name>
    <name type="synonym">Vinca rosea</name>
    <dbReference type="NCBI Taxonomy" id="4058"/>
    <lineage>
        <taxon>Eukaryota</taxon>
        <taxon>Viridiplantae</taxon>
        <taxon>Streptophyta</taxon>
        <taxon>Embryophyta</taxon>
        <taxon>Tracheophyta</taxon>
        <taxon>Spermatophyta</taxon>
        <taxon>Magnoliopsida</taxon>
        <taxon>eudicotyledons</taxon>
        <taxon>Gunneridae</taxon>
        <taxon>Pentapetalae</taxon>
        <taxon>asterids</taxon>
        <taxon>lamiids</taxon>
        <taxon>Gentianales</taxon>
        <taxon>Apocynaceae</taxon>
        <taxon>Rauvolfioideae</taxon>
        <taxon>Vinceae</taxon>
        <taxon>Catharanthinae</taxon>
        <taxon>Catharanthus</taxon>
    </lineage>
</organism>
<protein>
    <submittedName>
        <fullName evidence="1">Uncharacterized protein</fullName>
    </submittedName>
</protein>
<proteinExistence type="predicted"/>
<accession>A0ACC0BV40</accession>
<gene>
    <name evidence="1" type="ORF">M9H77_07500</name>
</gene>